<sequence>MALQSGYAQQTYQKKGNNYNAAVTIQRDVRMQNPYAPPAYQNQQKGKPWRQGDRLTKQELIQNIARALLSRKKTPSEKKEEERKKNEQNFQEYLMIQAGLAGKAQAPATAAVSQQSQQSQFRRGEVSRQNPNAYNPKSPQRFGQPSIRTESQNNRNYQRPGGNSRLASVARNSIRMNQLAKNDGQRRRPALGQQPRGLPSTFGYNPNALASNGKANQNRRAPQQYQPNTRVYMP</sequence>
<feature type="compositionally biased region" description="Basic and acidic residues" evidence="1">
    <location>
        <begin position="74"/>
        <end position="87"/>
    </location>
</feature>
<proteinExistence type="predicted"/>
<feature type="compositionally biased region" description="Polar residues" evidence="1">
    <location>
        <begin position="202"/>
        <end position="234"/>
    </location>
</feature>
<evidence type="ECO:0000313" key="3">
    <source>
        <dbReference type="Proteomes" id="UP001642540"/>
    </source>
</evidence>
<feature type="region of interest" description="Disordered" evidence="1">
    <location>
        <begin position="107"/>
        <end position="234"/>
    </location>
</feature>
<protein>
    <submittedName>
        <fullName evidence="2">Uncharacterized protein</fullName>
    </submittedName>
</protein>
<gene>
    <name evidence="2" type="ORF">ODALV1_LOCUS27860</name>
</gene>
<name>A0ABP1RZM7_9HEXA</name>
<feature type="compositionally biased region" description="Low complexity" evidence="1">
    <location>
        <begin position="107"/>
        <end position="120"/>
    </location>
</feature>
<dbReference type="EMBL" id="CAXLJM020000128">
    <property type="protein sequence ID" value="CAL8139496.1"/>
    <property type="molecule type" value="Genomic_DNA"/>
</dbReference>
<feature type="compositionally biased region" description="Polar residues" evidence="1">
    <location>
        <begin position="127"/>
        <end position="157"/>
    </location>
</feature>
<organism evidence="2 3">
    <name type="scientific">Orchesella dallaii</name>
    <dbReference type="NCBI Taxonomy" id="48710"/>
    <lineage>
        <taxon>Eukaryota</taxon>
        <taxon>Metazoa</taxon>
        <taxon>Ecdysozoa</taxon>
        <taxon>Arthropoda</taxon>
        <taxon>Hexapoda</taxon>
        <taxon>Collembola</taxon>
        <taxon>Entomobryomorpha</taxon>
        <taxon>Entomobryoidea</taxon>
        <taxon>Orchesellidae</taxon>
        <taxon>Orchesellinae</taxon>
        <taxon>Orchesella</taxon>
    </lineage>
</organism>
<feature type="region of interest" description="Disordered" evidence="1">
    <location>
        <begin position="32"/>
        <end position="51"/>
    </location>
</feature>
<evidence type="ECO:0000256" key="1">
    <source>
        <dbReference type="SAM" id="MobiDB-lite"/>
    </source>
</evidence>
<comment type="caution">
    <text evidence="2">The sequence shown here is derived from an EMBL/GenBank/DDBJ whole genome shotgun (WGS) entry which is preliminary data.</text>
</comment>
<feature type="compositionally biased region" description="Polar residues" evidence="1">
    <location>
        <begin position="170"/>
        <end position="180"/>
    </location>
</feature>
<reference evidence="2 3" key="1">
    <citation type="submission" date="2024-08" db="EMBL/GenBank/DDBJ databases">
        <authorList>
            <person name="Cucini C."/>
            <person name="Frati F."/>
        </authorList>
    </citation>
    <scope>NUCLEOTIDE SEQUENCE [LARGE SCALE GENOMIC DNA]</scope>
</reference>
<feature type="region of interest" description="Disordered" evidence="1">
    <location>
        <begin position="68"/>
        <end position="87"/>
    </location>
</feature>
<accession>A0ABP1RZM7</accession>
<dbReference type="Proteomes" id="UP001642540">
    <property type="component" value="Unassembled WGS sequence"/>
</dbReference>
<evidence type="ECO:0000313" key="2">
    <source>
        <dbReference type="EMBL" id="CAL8139496.1"/>
    </source>
</evidence>
<keyword evidence="3" id="KW-1185">Reference proteome</keyword>